<proteinExistence type="predicted"/>
<organism evidence="2 3">
    <name type="scientific">Xanthomonas phage RiverRider</name>
    <dbReference type="NCBI Taxonomy" id="2108116"/>
    <lineage>
        <taxon>Viruses</taxon>
        <taxon>Duplodnaviria</taxon>
        <taxon>Heunggongvirae</taxon>
        <taxon>Uroviricota</taxon>
        <taxon>Caudoviricetes</taxon>
        <taxon>Schitoviridae</taxon>
        <taxon>Riverridervirus</taxon>
        <taxon>Riverridervirus riverrider</taxon>
    </lineage>
</organism>
<sequence>MAESTDVLLARMDERLKTHAESNKDILQQLKAQNEQLIAMSQRMQNVETSLTTQKPVIDDFITIKHKVVGAGQFGKWVWVVATALVTALLTGREKIAAWLAGGS</sequence>
<reference evidence="2" key="1">
    <citation type="submission" date="2018-02" db="EMBL/GenBank/DDBJ databases">
        <authorList>
            <person name="Miller M."/>
            <person name="Deiulio A."/>
            <person name="Douthitt C."/>
            <person name="McMahon J."/>
            <person name="Holland C."/>
            <person name="Wiersma-Koch H."/>
            <person name="Turechek W."/>
            <person name="D'Elia T."/>
        </authorList>
    </citation>
    <scope>NUCLEOTIDE SEQUENCE [LARGE SCALE GENOMIC DNA]</scope>
</reference>
<gene>
    <name evidence="2" type="ORF">RIVERRIDER_83</name>
</gene>
<dbReference type="Proteomes" id="UP000241502">
    <property type="component" value="Segment"/>
</dbReference>
<name>A0A2P1JV23_9CAUD</name>
<keyword evidence="3" id="KW-1185">Reference proteome</keyword>
<evidence type="ECO:0008006" key="4">
    <source>
        <dbReference type="Google" id="ProtNLM"/>
    </source>
</evidence>
<keyword evidence="1" id="KW-0175">Coiled coil</keyword>
<accession>A0A2P1JV23</accession>
<evidence type="ECO:0000313" key="3">
    <source>
        <dbReference type="Proteomes" id="UP000241502"/>
    </source>
</evidence>
<evidence type="ECO:0000313" key="2">
    <source>
        <dbReference type="EMBL" id="AVO23164.1"/>
    </source>
</evidence>
<feature type="coiled-coil region" evidence="1">
    <location>
        <begin position="20"/>
        <end position="50"/>
    </location>
</feature>
<protein>
    <recommendedName>
        <fullName evidence="4">Tail length tape-measure protein</fullName>
    </recommendedName>
</protein>
<dbReference type="EMBL" id="MG983743">
    <property type="protein sequence ID" value="AVO23164.1"/>
    <property type="molecule type" value="Genomic_DNA"/>
</dbReference>
<evidence type="ECO:0000256" key="1">
    <source>
        <dbReference type="SAM" id="Coils"/>
    </source>
</evidence>